<name>A0A814I2M2_9BILA</name>
<reference evidence="3" key="1">
    <citation type="submission" date="2021-02" db="EMBL/GenBank/DDBJ databases">
        <authorList>
            <person name="Nowell W R."/>
        </authorList>
    </citation>
    <scope>NUCLEOTIDE SEQUENCE</scope>
</reference>
<gene>
    <name evidence="3" type="ORF">RFH988_LOCUS15086</name>
</gene>
<feature type="transmembrane region" description="Helical" evidence="1">
    <location>
        <begin position="851"/>
        <end position="873"/>
    </location>
</feature>
<evidence type="ECO:0008006" key="5">
    <source>
        <dbReference type="Google" id="ProtNLM"/>
    </source>
</evidence>
<dbReference type="AlphaFoldDB" id="A0A814I2M2"/>
<keyword evidence="2" id="KW-0732">Signal</keyword>
<sequence>MYLLFLIILLHDSKVIATFSPDTSDYNAYGPKIAANDVLFVEAYSNGKKFVVQFSPYNYTFDSLQCSINYDDTTHYVYSVGVGQKQTTTLKPYFYFAGEVVSDNSQGTDTSGNNGTFIGIWINQDSKTVQQYLLRRQSISCDYFEVDHLEFISSYEHQEFFVIAVEPYGQYAIGLATEFGFIYRPFSSTTMTTKVGIDIWPNNSTFNPCAADASETFTIVAGFIESSARSRVRATPTVYLIWNTNLTVLSTWSYSATNNSWQSRLTYSSVNTWSSQYTMSVKINSNDSTRVLIGMPFLNTVFLFVVSNNGTNLTLASYFENGQSVGYGTSVTWLTSSQAAILVSTYSLNYLTWYSSKIYLYTSLNDTIVPSSPSAVIPNAQQPLPSTINSKLIRIVSTPASLAILDTEGGVVLILAEASGYYASTDISNSPVAAAMPVVSHSTKCIGGTYKSDTGIHPCILCPSGSRNPGIIASISCITCSSSSFCPLGAIYEMNSTLLTSISQAYAYPRSPEMDVFEDILLNNMFSLGSTGHCLVVSPVFWTLILLAIFIILLLVMASLYWWFPPEKRDRLLTIIKNIFQRTDLVGEGELWIGGLASIAIVLITAMAYAFAILYMNQYPSEKVGASTFACDTTIRNAKFQTSLQALAVPVSDEEQPMFDLLNEQNFTLYLDFINTLSSCMSLSISEVTDSSTISMNLLSCSNLNGTLSATVFLPQHDIKVTATLNDIQLVGGIQVGLSGPSSINGSDILKELNFRQSFYSQSPRTFTQAAAIDIALTKVVNETEPLSGSDSEFGGIWYPTFTYSLNEMFITADTYAMSTNLTSTTLTIDISETSYYIKNVQSPIAKQPEIIFRTLLFSFLCLEICAMTFLICKLLLIPIYRKVTSCCFPHCINSVEPEYEMKSNHH</sequence>
<dbReference type="OrthoDB" id="10039921at2759"/>
<feature type="signal peptide" evidence="2">
    <location>
        <begin position="1"/>
        <end position="17"/>
    </location>
</feature>
<evidence type="ECO:0000313" key="4">
    <source>
        <dbReference type="Proteomes" id="UP000663882"/>
    </source>
</evidence>
<keyword evidence="1" id="KW-0472">Membrane</keyword>
<evidence type="ECO:0000313" key="3">
    <source>
        <dbReference type="EMBL" id="CAF1018714.1"/>
    </source>
</evidence>
<evidence type="ECO:0000256" key="1">
    <source>
        <dbReference type="SAM" id="Phobius"/>
    </source>
</evidence>
<feature type="chain" id="PRO_5032564766" description="Transmembrane protein" evidence="2">
    <location>
        <begin position="18"/>
        <end position="907"/>
    </location>
</feature>
<accession>A0A814I2M2</accession>
<organism evidence="3 4">
    <name type="scientific">Rotaria sordida</name>
    <dbReference type="NCBI Taxonomy" id="392033"/>
    <lineage>
        <taxon>Eukaryota</taxon>
        <taxon>Metazoa</taxon>
        <taxon>Spiralia</taxon>
        <taxon>Gnathifera</taxon>
        <taxon>Rotifera</taxon>
        <taxon>Eurotatoria</taxon>
        <taxon>Bdelloidea</taxon>
        <taxon>Philodinida</taxon>
        <taxon>Philodinidae</taxon>
        <taxon>Rotaria</taxon>
    </lineage>
</organism>
<keyword evidence="1" id="KW-0812">Transmembrane</keyword>
<protein>
    <recommendedName>
        <fullName evidence="5">Transmembrane protein</fullName>
    </recommendedName>
</protein>
<comment type="caution">
    <text evidence="3">The sequence shown here is derived from an EMBL/GenBank/DDBJ whole genome shotgun (WGS) entry which is preliminary data.</text>
</comment>
<feature type="transmembrane region" description="Helical" evidence="1">
    <location>
        <begin position="591"/>
        <end position="616"/>
    </location>
</feature>
<dbReference type="EMBL" id="CAJNOO010000721">
    <property type="protein sequence ID" value="CAF1018714.1"/>
    <property type="molecule type" value="Genomic_DNA"/>
</dbReference>
<feature type="transmembrane region" description="Helical" evidence="1">
    <location>
        <begin position="540"/>
        <end position="564"/>
    </location>
</feature>
<proteinExistence type="predicted"/>
<keyword evidence="1" id="KW-1133">Transmembrane helix</keyword>
<dbReference type="Proteomes" id="UP000663882">
    <property type="component" value="Unassembled WGS sequence"/>
</dbReference>
<evidence type="ECO:0000256" key="2">
    <source>
        <dbReference type="SAM" id="SignalP"/>
    </source>
</evidence>